<dbReference type="AlphaFoldDB" id="A0A832A4M6"/>
<evidence type="ECO:0000256" key="6">
    <source>
        <dbReference type="ARBA" id="ARBA00023136"/>
    </source>
</evidence>
<feature type="transmembrane region" description="Helical" evidence="7">
    <location>
        <begin position="159"/>
        <end position="183"/>
    </location>
</feature>
<feature type="transmembrane region" description="Helical" evidence="7">
    <location>
        <begin position="229"/>
        <end position="252"/>
    </location>
</feature>
<keyword evidence="4 7" id="KW-0812">Transmembrane</keyword>
<dbReference type="Pfam" id="PF00528">
    <property type="entry name" value="BPD_transp_1"/>
    <property type="match status" value="1"/>
</dbReference>
<evidence type="ECO:0000256" key="5">
    <source>
        <dbReference type="ARBA" id="ARBA00022989"/>
    </source>
</evidence>
<reference evidence="9" key="1">
    <citation type="journal article" date="2020" name="mSystems">
        <title>Genome- and Community-Level Interaction Insights into Carbon Utilization and Element Cycling Functions of Hydrothermarchaeota in Hydrothermal Sediment.</title>
        <authorList>
            <person name="Zhou Z."/>
            <person name="Liu Y."/>
            <person name="Xu W."/>
            <person name="Pan J."/>
            <person name="Luo Z.H."/>
            <person name="Li M."/>
        </authorList>
    </citation>
    <scope>NUCLEOTIDE SEQUENCE [LARGE SCALE GENOMIC DNA]</scope>
    <source>
        <strain evidence="9">SpSt-456</strain>
    </source>
</reference>
<comment type="subcellular location">
    <subcellularLocation>
        <location evidence="1 7">Cell membrane</location>
        <topology evidence="1 7">Multi-pass membrane protein</topology>
    </subcellularLocation>
</comment>
<proteinExistence type="inferred from homology"/>
<dbReference type="Gene3D" id="1.10.3720.10">
    <property type="entry name" value="MetI-like"/>
    <property type="match status" value="1"/>
</dbReference>
<evidence type="ECO:0000256" key="3">
    <source>
        <dbReference type="ARBA" id="ARBA00022475"/>
    </source>
</evidence>
<dbReference type="InterPro" id="IPR035906">
    <property type="entry name" value="MetI-like_sf"/>
</dbReference>
<comment type="similarity">
    <text evidence="7">Belongs to the binding-protein-dependent transport system permease family.</text>
</comment>
<comment type="caution">
    <text evidence="9">The sequence shown here is derived from an EMBL/GenBank/DDBJ whole genome shotgun (WGS) entry which is preliminary data.</text>
</comment>
<sequence>MDVVEAKAPSRAGFSISVQQVKKALMLTGILLVLGVTYVRTGIDPMKLWEKRHHAWTYLFGRELTPDELETARRQAERMPQIILTQEILQELKEKARASGRTADPSALSLEAKALAEKRVAAMPEEERRALVDKEFQRLVTEKRGGFFPPQTSASSVKAYAASLFETVAIAIWGSLLAVLWALPVSFLAARNTLEIFFPGEGWLYRTVRRTCQFTIRRFLDFCRGFNEFVMALVFVAVIGLGPFAGIMALAIHTFGILGKVFSEAIEAIEPGQVEAVSATGAGPLQVLSFAVMPQVMPLVVSYSLLRFESNVRSATILGFCGAGGIGFLMFDKLSSYQYRDVATMMAMVILAVTIIDTLCAKLRRRFI</sequence>
<evidence type="ECO:0000256" key="1">
    <source>
        <dbReference type="ARBA" id="ARBA00004651"/>
    </source>
</evidence>
<evidence type="ECO:0000256" key="7">
    <source>
        <dbReference type="RuleBase" id="RU363032"/>
    </source>
</evidence>
<keyword evidence="3" id="KW-1003">Cell membrane</keyword>
<dbReference type="GO" id="GO:0005886">
    <property type="term" value="C:plasma membrane"/>
    <property type="evidence" value="ECO:0007669"/>
    <property type="project" value="UniProtKB-SubCell"/>
</dbReference>
<feature type="transmembrane region" description="Helical" evidence="7">
    <location>
        <begin position="312"/>
        <end position="331"/>
    </location>
</feature>
<dbReference type="InterPro" id="IPR000515">
    <property type="entry name" value="MetI-like"/>
</dbReference>
<gene>
    <name evidence="9" type="primary">phnE</name>
    <name evidence="9" type="ORF">ENS06_04990</name>
</gene>
<dbReference type="PANTHER" id="PTHR30043">
    <property type="entry name" value="PHOSPHONATES TRANSPORT SYSTEM PERMEASE PROTEIN"/>
    <property type="match status" value="1"/>
</dbReference>
<dbReference type="NCBIfam" id="TIGR01097">
    <property type="entry name" value="PhnE"/>
    <property type="match status" value="1"/>
</dbReference>
<feature type="domain" description="ABC transmembrane type-1" evidence="8">
    <location>
        <begin position="164"/>
        <end position="361"/>
    </location>
</feature>
<evidence type="ECO:0000259" key="8">
    <source>
        <dbReference type="PROSITE" id="PS50928"/>
    </source>
</evidence>
<accession>A0A832A4M6</accession>
<dbReference type="InterPro" id="IPR005769">
    <property type="entry name" value="PhnE/PtxC"/>
</dbReference>
<evidence type="ECO:0000256" key="4">
    <source>
        <dbReference type="ARBA" id="ARBA00022692"/>
    </source>
</evidence>
<feature type="transmembrane region" description="Helical" evidence="7">
    <location>
        <begin position="343"/>
        <end position="361"/>
    </location>
</feature>
<keyword evidence="2 7" id="KW-0813">Transport</keyword>
<organism evidence="9">
    <name type="scientific">Desulfacinum infernum</name>
    <dbReference type="NCBI Taxonomy" id="35837"/>
    <lineage>
        <taxon>Bacteria</taxon>
        <taxon>Pseudomonadati</taxon>
        <taxon>Thermodesulfobacteriota</taxon>
        <taxon>Syntrophobacteria</taxon>
        <taxon>Syntrophobacterales</taxon>
        <taxon>Syntrophobacteraceae</taxon>
        <taxon>Desulfacinum</taxon>
    </lineage>
</organism>
<evidence type="ECO:0000256" key="2">
    <source>
        <dbReference type="ARBA" id="ARBA00022448"/>
    </source>
</evidence>
<feature type="transmembrane region" description="Helical" evidence="7">
    <location>
        <begin position="24"/>
        <end position="43"/>
    </location>
</feature>
<dbReference type="PROSITE" id="PS50928">
    <property type="entry name" value="ABC_TM1"/>
    <property type="match status" value="1"/>
</dbReference>
<dbReference type="GO" id="GO:0015416">
    <property type="term" value="F:ABC-type phosphonate transporter activity"/>
    <property type="evidence" value="ECO:0007669"/>
    <property type="project" value="InterPro"/>
</dbReference>
<protein>
    <submittedName>
        <fullName evidence="9">Phosphonate ABC transporter, permease protein PhnE</fullName>
    </submittedName>
</protein>
<dbReference type="PANTHER" id="PTHR30043:SF1">
    <property type="entry name" value="ABC TRANSPORT SYSTEM PERMEASE PROTEIN P69"/>
    <property type="match status" value="1"/>
</dbReference>
<dbReference type="EMBL" id="DSTK01000013">
    <property type="protein sequence ID" value="HFK96664.1"/>
    <property type="molecule type" value="Genomic_DNA"/>
</dbReference>
<dbReference type="CDD" id="cd06261">
    <property type="entry name" value="TM_PBP2"/>
    <property type="match status" value="1"/>
</dbReference>
<keyword evidence="5 7" id="KW-1133">Transmembrane helix</keyword>
<name>A0A832A4M6_9BACT</name>
<evidence type="ECO:0000313" key="9">
    <source>
        <dbReference type="EMBL" id="HFK96664.1"/>
    </source>
</evidence>
<keyword evidence="6 7" id="KW-0472">Membrane</keyword>
<dbReference type="SUPFAM" id="SSF161098">
    <property type="entry name" value="MetI-like"/>
    <property type="match status" value="1"/>
</dbReference>